<dbReference type="OMA" id="IPVIAWR"/>
<sequence length="171" mass="19305">MNNVSLMGRLTRDPEVRYSANTQLANARFSVAVDRRLSKEKRMEAENNNQPTADFINCVAFGRTAEVIGQYFHKGNRIAITGHIQTGSYENQQGQRIYTTDVIVDQFDFVESSNSQPNSGSYQGYNNNNQSFNNNSFQNNNFQNSNDIHKSNDDFGMGDNAVPTDIDELPF</sequence>
<dbReference type="EMBL" id="CP054000">
    <property type="protein sequence ID" value="QKH80365.1"/>
    <property type="molecule type" value="Genomic_DNA"/>
</dbReference>
<protein>
    <recommendedName>
        <fullName evidence="2 3">Single-stranded DNA-binding protein</fullName>
        <shortName evidence="2">SSB</shortName>
    </recommendedName>
</protein>
<dbReference type="RefSeq" id="WP_002839903.1">
    <property type="nucleotide sequence ID" value="NZ_CABKMR010000001.1"/>
</dbReference>
<dbReference type="InterPro" id="IPR012340">
    <property type="entry name" value="NA-bd_OB-fold"/>
</dbReference>
<evidence type="ECO:0000256" key="3">
    <source>
        <dbReference type="PIRNR" id="PIRNR002070"/>
    </source>
</evidence>
<dbReference type="AlphaFoldDB" id="A0A233W7E6"/>
<dbReference type="GO" id="GO:0009295">
    <property type="term" value="C:nucleoid"/>
    <property type="evidence" value="ECO:0007669"/>
    <property type="project" value="TreeGrafter"/>
</dbReference>
<reference evidence="5" key="1">
    <citation type="journal article" date="2017" name="J. Clin. Microbiol.">
        <title>Finegoldia magna Isolated from Orthopedic Joint Implant-Associated Infections.</title>
        <authorList>
            <person name="Soderquist B."/>
            <person name="Bjorklund S."/>
            <person name="Hellmark B."/>
            <person name="Jensen A."/>
            <person name="Bruggemann H."/>
        </authorList>
    </citation>
    <scope>NUCLEOTIDE SEQUENCE</scope>
    <source>
        <strain evidence="5">08T492</strain>
    </source>
</reference>
<comment type="caution">
    <text evidence="2">Lacks conserved residue(s) required for the propagation of feature annotation.</text>
</comment>
<evidence type="ECO:0000313" key="7">
    <source>
        <dbReference type="Proteomes" id="UP000215361"/>
    </source>
</evidence>
<dbReference type="InterPro" id="IPR011344">
    <property type="entry name" value="ssDNA-bd"/>
</dbReference>
<organism evidence="5 7">
    <name type="scientific">Finegoldia magna</name>
    <name type="common">Peptostreptococcus magnus</name>
    <dbReference type="NCBI Taxonomy" id="1260"/>
    <lineage>
        <taxon>Bacteria</taxon>
        <taxon>Bacillati</taxon>
        <taxon>Bacillota</taxon>
        <taxon>Tissierellia</taxon>
        <taxon>Tissierellales</taxon>
        <taxon>Peptoniphilaceae</taxon>
        <taxon>Finegoldia</taxon>
    </lineage>
</organism>
<dbReference type="SUPFAM" id="SSF50249">
    <property type="entry name" value="Nucleic acid-binding proteins"/>
    <property type="match status" value="1"/>
</dbReference>
<dbReference type="GO" id="GO:0006260">
    <property type="term" value="P:DNA replication"/>
    <property type="evidence" value="ECO:0007669"/>
    <property type="project" value="InterPro"/>
</dbReference>
<reference evidence="6 8" key="3">
    <citation type="submission" date="2020-05" db="EMBL/GenBank/DDBJ databases">
        <title>FDA dAtabase for Regulatory Grade micrObial Sequences (FDA-ARGOS): Supporting development and validation of Infectious Disease Dx tests.</title>
        <authorList>
            <person name="Pederson C."/>
            <person name="Tallon L."/>
            <person name="Sadzewicz L."/>
            <person name="Zhao X."/>
            <person name="Vavikolanu K."/>
            <person name="Mehta A."/>
            <person name="Aluvathingal J."/>
            <person name="Nadendla S."/>
            <person name="Myers T."/>
            <person name="Yan Y."/>
            <person name="Sichtig H."/>
        </authorList>
    </citation>
    <scope>NUCLEOTIDE SEQUENCE [LARGE SCALE GENOMIC DNA]</scope>
    <source>
        <strain evidence="6 8">FDAARGOS_764</strain>
    </source>
</reference>
<dbReference type="PROSITE" id="PS50935">
    <property type="entry name" value="SSB"/>
    <property type="match status" value="1"/>
</dbReference>
<evidence type="ECO:0000256" key="4">
    <source>
        <dbReference type="SAM" id="MobiDB-lite"/>
    </source>
</evidence>
<gene>
    <name evidence="5" type="ORF">B9N56_05760</name>
    <name evidence="6" type="ORF">FOC70_08385</name>
</gene>
<dbReference type="Proteomes" id="UP000215361">
    <property type="component" value="Unassembled WGS sequence"/>
</dbReference>
<evidence type="ECO:0000313" key="8">
    <source>
        <dbReference type="Proteomes" id="UP000502899"/>
    </source>
</evidence>
<dbReference type="PANTHER" id="PTHR10302:SF27">
    <property type="entry name" value="SINGLE-STRANDED DNA-BINDING PROTEIN"/>
    <property type="match status" value="1"/>
</dbReference>
<dbReference type="NCBIfam" id="TIGR00621">
    <property type="entry name" value="ssb"/>
    <property type="match status" value="1"/>
</dbReference>
<feature type="compositionally biased region" description="Polar residues" evidence="4">
    <location>
        <begin position="112"/>
        <end position="125"/>
    </location>
</feature>
<keyword evidence="1 2" id="KW-0238">DNA-binding</keyword>
<reference evidence="7" key="2">
    <citation type="submission" date="2017-04" db="EMBL/GenBank/DDBJ databases">
        <title>Finegoldia magna isolated from orthopedic joint implant-associated infections.</title>
        <authorList>
            <person name="Bjorklund S."/>
            <person name="Bruggemann H."/>
            <person name="Jensen A."/>
            <person name="Hellmark B."/>
            <person name="Soderquist B."/>
        </authorList>
    </citation>
    <scope>NUCLEOTIDE SEQUENCE [LARGE SCALE GENOMIC DNA]</scope>
    <source>
        <strain evidence="7">08T492</strain>
    </source>
</reference>
<feature type="region of interest" description="Disordered" evidence="4">
    <location>
        <begin position="112"/>
        <end position="171"/>
    </location>
</feature>
<dbReference type="PIRSF" id="PIRSF002070">
    <property type="entry name" value="SSB"/>
    <property type="match status" value="1"/>
</dbReference>
<dbReference type="GO" id="GO:0003697">
    <property type="term" value="F:single-stranded DNA binding"/>
    <property type="evidence" value="ECO:0007669"/>
    <property type="project" value="UniProtKB-UniRule"/>
</dbReference>
<dbReference type="CDD" id="cd04496">
    <property type="entry name" value="SSB_OBF"/>
    <property type="match status" value="1"/>
</dbReference>
<feature type="compositionally biased region" description="Low complexity" evidence="4">
    <location>
        <begin position="126"/>
        <end position="146"/>
    </location>
</feature>
<evidence type="ECO:0000256" key="1">
    <source>
        <dbReference type="ARBA" id="ARBA00023125"/>
    </source>
</evidence>
<dbReference type="PANTHER" id="PTHR10302">
    <property type="entry name" value="SINGLE-STRANDED DNA-BINDING PROTEIN"/>
    <property type="match status" value="1"/>
</dbReference>
<dbReference type="InterPro" id="IPR000424">
    <property type="entry name" value="Primosome_PriB/ssb"/>
</dbReference>
<evidence type="ECO:0000313" key="5">
    <source>
        <dbReference type="EMBL" id="OXZ37203.1"/>
    </source>
</evidence>
<accession>A0A233W7E6</accession>
<dbReference type="Pfam" id="PF00436">
    <property type="entry name" value="SSB"/>
    <property type="match status" value="1"/>
</dbReference>
<dbReference type="Proteomes" id="UP000502899">
    <property type="component" value="Chromosome"/>
</dbReference>
<evidence type="ECO:0000256" key="2">
    <source>
        <dbReference type="HAMAP-Rule" id="MF_00984"/>
    </source>
</evidence>
<dbReference type="Gene3D" id="2.40.50.140">
    <property type="entry name" value="Nucleic acid-binding proteins"/>
    <property type="match status" value="1"/>
</dbReference>
<comment type="subunit">
    <text evidence="2">Homotetramer.</text>
</comment>
<name>A0A233W7E6_FINMA</name>
<evidence type="ECO:0000313" key="6">
    <source>
        <dbReference type="EMBL" id="QKH80365.1"/>
    </source>
</evidence>
<proteinExistence type="inferred from homology"/>
<dbReference type="EMBL" id="NDYI01000017">
    <property type="protein sequence ID" value="OXZ37203.1"/>
    <property type="molecule type" value="Genomic_DNA"/>
</dbReference>
<dbReference type="HAMAP" id="MF_00984">
    <property type="entry name" value="SSB"/>
    <property type="match status" value="1"/>
</dbReference>